<gene>
    <name evidence="2" type="ORF">ID47_12065</name>
</gene>
<reference evidence="2 3" key="1">
    <citation type="submission" date="2014-07" db="EMBL/GenBank/DDBJ databases">
        <title>Comparative genomic insights into amoeba endosymbionts belonging to the families of Holosporaceae and Candidatus Midichloriaceae within Rickettsiales.</title>
        <authorList>
            <person name="Wang Z."/>
            <person name="Wu M."/>
        </authorList>
    </citation>
    <scope>NUCLEOTIDE SEQUENCE [LARGE SCALE GENOMIC DNA]</scope>
    <source>
        <strain evidence="2">PRA3</strain>
        <plasmid evidence="2">unnamed</plasmid>
    </source>
</reference>
<feature type="transmembrane region" description="Helical" evidence="1">
    <location>
        <begin position="43"/>
        <end position="60"/>
    </location>
</feature>
<keyword evidence="1" id="KW-0472">Membrane</keyword>
<feature type="transmembrane region" description="Helical" evidence="1">
    <location>
        <begin position="138"/>
        <end position="157"/>
    </location>
</feature>
<protein>
    <submittedName>
        <fullName evidence="2">Uncharacterized protein</fullName>
    </submittedName>
</protein>
<keyword evidence="2" id="KW-0614">Plasmid</keyword>
<dbReference type="Pfam" id="PF24838">
    <property type="entry name" value="8xMP"/>
    <property type="match status" value="1"/>
</dbReference>
<geneLocation type="plasmid" evidence="2">
    <name>unnamed</name>
</geneLocation>
<name>A0A077AXI5_9PROT</name>
<dbReference type="Proteomes" id="UP000028926">
    <property type="component" value="Plasmid unnamed"/>
</dbReference>
<dbReference type="KEGG" id="paca:ID47_12065"/>
<keyword evidence="1" id="KW-1133">Transmembrane helix</keyword>
<dbReference type="OrthoDB" id="8479628at2"/>
<accession>A0A077AXI5</accession>
<evidence type="ECO:0000313" key="2">
    <source>
        <dbReference type="EMBL" id="AIK97311.1"/>
    </source>
</evidence>
<dbReference type="HOGENOM" id="CLU_1657631_0_0_5"/>
<keyword evidence="3" id="KW-1185">Reference proteome</keyword>
<feature type="transmembrane region" description="Helical" evidence="1">
    <location>
        <begin position="72"/>
        <end position="90"/>
    </location>
</feature>
<evidence type="ECO:0000313" key="3">
    <source>
        <dbReference type="Proteomes" id="UP000028926"/>
    </source>
</evidence>
<keyword evidence="1" id="KW-0812">Transmembrane</keyword>
<proteinExistence type="predicted"/>
<dbReference type="EMBL" id="CP008942">
    <property type="protein sequence ID" value="AIK97311.1"/>
    <property type="molecule type" value="Genomic_DNA"/>
</dbReference>
<evidence type="ECO:0000256" key="1">
    <source>
        <dbReference type="SAM" id="Phobius"/>
    </source>
</evidence>
<organism evidence="2 3">
    <name type="scientific">Candidatus Odyssella acanthamoebae</name>
    <dbReference type="NCBI Taxonomy" id="91604"/>
    <lineage>
        <taxon>Bacteria</taxon>
        <taxon>Pseudomonadati</taxon>
        <taxon>Pseudomonadota</taxon>
        <taxon>Alphaproteobacteria</taxon>
        <taxon>Holosporales</taxon>
        <taxon>Candidatus Paracaedibacteraceae</taxon>
        <taxon>Candidatus Odyssella</taxon>
    </lineage>
</organism>
<sequence>MHNILNMNTITNQEEKEKSFEQYKMINESIHQINMMRETSNPFWLTANGLTISGISYLNTIGEVTEMNKETLLISLILVGYLFCVVWLNYLNSIRLSLKTRYDILLEIEHYLPIKFAQRVYGNLNKKEGKWTLTFSELLVPCIFIMSYSFFLLRLILKI</sequence>
<dbReference type="AlphaFoldDB" id="A0A077AXI5"/>
<dbReference type="InterPro" id="IPR056918">
    <property type="entry name" value="8xMP"/>
</dbReference>
<dbReference type="eggNOG" id="ENOG5031355">
    <property type="taxonomic scope" value="Bacteria"/>
</dbReference>
<dbReference type="RefSeq" id="WP_041187786.1">
    <property type="nucleotide sequence ID" value="NZ_CP008942.1"/>
</dbReference>